<evidence type="ECO:0000313" key="1">
    <source>
        <dbReference type="EMBL" id="MFC5545760.1"/>
    </source>
</evidence>
<comment type="caution">
    <text evidence="1">The sequence shown here is derived from an EMBL/GenBank/DDBJ whole genome shotgun (WGS) entry which is preliminary data.</text>
</comment>
<dbReference type="RefSeq" id="WP_248159689.1">
    <property type="nucleotide sequence ID" value="NZ_JAKZAJ010000005.1"/>
</dbReference>
<dbReference type="EMBL" id="JBHSNL010000004">
    <property type="protein sequence ID" value="MFC5545760.1"/>
    <property type="molecule type" value="Genomic_DNA"/>
</dbReference>
<protein>
    <submittedName>
        <fullName evidence="1">Uncharacterized protein</fullName>
    </submittedName>
</protein>
<evidence type="ECO:0000313" key="2">
    <source>
        <dbReference type="Proteomes" id="UP001596055"/>
    </source>
</evidence>
<sequence>MREPNHYNAILAEGCAVPTLLCGHCHSILSRSRIFLNEGDNQQSIECRTIGLCSADDCGAVNCCDDAMRHIDNPERLFGLAC</sequence>
<reference evidence="2" key="1">
    <citation type="journal article" date="2019" name="Int. J. Syst. Evol. Microbiol.">
        <title>The Global Catalogue of Microorganisms (GCM) 10K type strain sequencing project: providing services to taxonomists for standard genome sequencing and annotation.</title>
        <authorList>
            <consortium name="The Broad Institute Genomics Platform"/>
            <consortium name="The Broad Institute Genome Sequencing Center for Infectious Disease"/>
            <person name="Wu L."/>
            <person name="Ma J."/>
        </authorList>
    </citation>
    <scope>NUCLEOTIDE SEQUENCE [LARGE SCALE GENOMIC DNA]</scope>
    <source>
        <strain evidence="2">CGMCC 4.1799</strain>
    </source>
</reference>
<name>A0ABW0RQI6_9GAMM</name>
<gene>
    <name evidence="1" type="ORF">ACFPQA_11895</name>
</gene>
<organism evidence="1 2">
    <name type="scientific">Marinobacter koreensis</name>
    <dbReference type="NCBI Taxonomy" id="335974"/>
    <lineage>
        <taxon>Bacteria</taxon>
        <taxon>Pseudomonadati</taxon>
        <taxon>Pseudomonadota</taxon>
        <taxon>Gammaproteobacteria</taxon>
        <taxon>Pseudomonadales</taxon>
        <taxon>Marinobacteraceae</taxon>
        <taxon>Marinobacter</taxon>
    </lineage>
</organism>
<keyword evidence="2" id="KW-1185">Reference proteome</keyword>
<accession>A0ABW0RQI6</accession>
<dbReference type="Proteomes" id="UP001596055">
    <property type="component" value="Unassembled WGS sequence"/>
</dbReference>
<proteinExistence type="predicted"/>